<feature type="signal peptide" evidence="1">
    <location>
        <begin position="1"/>
        <end position="21"/>
    </location>
</feature>
<gene>
    <name evidence="3" type="ORF">M3P09_12685</name>
</gene>
<name>A0ABT0QFV5_9FLAO</name>
<feature type="chain" id="PRO_5046860497" evidence="1">
    <location>
        <begin position="22"/>
        <end position="296"/>
    </location>
</feature>
<organism evidence="3 4">
    <name type="scientific">Jejuia spongiicola</name>
    <dbReference type="NCBI Taxonomy" id="2942207"/>
    <lineage>
        <taxon>Bacteria</taxon>
        <taxon>Pseudomonadati</taxon>
        <taxon>Bacteroidota</taxon>
        <taxon>Flavobacteriia</taxon>
        <taxon>Flavobacteriales</taxon>
        <taxon>Flavobacteriaceae</taxon>
        <taxon>Jejuia</taxon>
    </lineage>
</organism>
<dbReference type="SUPFAM" id="SSF88874">
    <property type="entry name" value="Receptor-binding domain of short tail fibre protein gp12"/>
    <property type="match status" value="1"/>
</dbReference>
<protein>
    <submittedName>
        <fullName evidence="3">Phage tail protein</fullName>
    </submittedName>
</protein>
<dbReference type="Gene3D" id="3.90.1340.10">
    <property type="entry name" value="Phage tail collar domain"/>
    <property type="match status" value="1"/>
</dbReference>
<proteinExistence type="predicted"/>
<dbReference type="Proteomes" id="UP001165381">
    <property type="component" value="Unassembled WGS sequence"/>
</dbReference>
<dbReference type="Pfam" id="PF07484">
    <property type="entry name" value="Collar"/>
    <property type="match status" value="1"/>
</dbReference>
<dbReference type="InterPro" id="IPR011083">
    <property type="entry name" value="Phage_tail_collar_dom"/>
</dbReference>
<evidence type="ECO:0000313" key="4">
    <source>
        <dbReference type="Proteomes" id="UP001165381"/>
    </source>
</evidence>
<evidence type="ECO:0000259" key="2">
    <source>
        <dbReference type="Pfam" id="PF07484"/>
    </source>
</evidence>
<feature type="domain" description="Phage tail collar" evidence="2">
    <location>
        <begin position="136"/>
        <end position="183"/>
    </location>
</feature>
<keyword evidence="4" id="KW-1185">Reference proteome</keyword>
<dbReference type="RefSeq" id="WP_099563117.1">
    <property type="nucleotide sequence ID" value="NZ_JAMFLZ010000005.1"/>
</dbReference>
<dbReference type="EMBL" id="JAMFLZ010000005">
    <property type="protein sequence ID" value="MCL6295858.1"/>
    <property type="molecule type" value="Genomic_DNA"/>
</dbReference>
<keyword evidence="1" id="KW-0732">Signal</keyword>
<reference evidence="3" key="1">
    <citation type="submission" date="2022-05" db="EMBL/GenBank/DDBJ databases">
        <authorList>
            <person name="Park J.-S."/>
        </authorList>
    </citation>
    <scope>NUCLEOTIDE SEQUENCE</scope>
    <source>
        <strain evidence="3">2012CJ34-3</strain>
    </source>
</reference>
<evidence type="ECO:0000313" key="3">
    <source>
        <dbReference type="EMBL" id="MCL6295858.1"/>
    </source>
</evidence>
<evidence type="ECO:0000256" key="1">
    <source>
        <dbReference type="SAM" id="SignalP"/>
    </source>
</evidence>
<sequence length="296" mass="31049">MKTKFTFLTLLMLFVATYNYAQTSAEIADIAVQGIARDNNNTARANTNINLTFELYYLDANNGNAEVRVGNLETVSIATDAFGVFSHVLSPAATNGAFFANQQLYLRISEGNTPISDEKLKHVPYAVAANNGVPTGSIMPFVGATAPTGWVLCDGSSLTGINGSDNLIALLGSNNAPDLRGFFLRGAGSNGVNGYTGNSGPALNTRQQDDNLAHNHAAGSLATNTAGAHFHTTSMLNRRFAAGSNPAFNILSSEAGISVVPTSANGDHSHTISGTVSTEGTESRPINYGVNYIIKL</sequence>
<dbReference type="InterPro" id="IPR037053">
    <property type="entry name" value="Phage_tail_collar_dom_sf"/>
</dbReference>
<comment type="caution">
    <text evidence="3">The sequence shown here is derived from an EMBL/GenBank/DDBJ whole genome shotgun (WGS) entry which is preliminary data.</text>
</comment>
<accession>A0ABT0QFV5</accession>